<keyword evidence="1" id="KW-0175">Coiled coil</keyword>
<gene>
    <name evidence="3" type="ORF">TTRE_0000323401</name>
</gene>
<dbReference type="GO" id="GO:0003691">
    <property type="term" value="F:double-stranded telomeric DNA binding"/>
    <property type="evidence" value="ECO:0007669"/>
    <property type="project" value="TreeGrafter"/>
</dbReference>
<organism evidence="3 4">
    <name type="scientific">Trichuris trichiura</name>
    <name type="common">Whipworm</name>
    <name type="synonym">Trichocephalus trichiurus</name>
    <dbReference type="NCBI Taxonomy" id="36087"/>
    <lineage>
        <taxon>Eukaryota</taxon>
        <taxon>Metazoa</taxon>
        <taxon>Ecdysozoa</taxon>
        <taxon>Nematoda</taxon>
        <taxon>Enoplea</taxon>
        <taxon>Dorylaimia</taxon>
        <taxon>Trichinellida</taxon>
        <taxon>Trichuridae</taxon>
        <taxon>Trichuris</taxon>
    </lineage>
</organism>
<dbReference type="PANTHER" id="PTHR18867">
    <property type="entry name" value="RAD50"/>
    <property type="match status" value="1"/>
</dbReference>
<dbReference type="OrthoDB" id="18797at2759"/>
<dbReference type="AlphaFoldDB" id="A0A077Z552"/>
<dbReference type="GO" id="GO:0030870">
    <property type="term" value="C:Mre11 complex"/>
    <property type="evidence" value="ECO:0007669"/>
    <property type="project" value="TreeGrafter"/>
</dbReference>
<evidence type="ECO:0000313" key="3">
    <source>
        <dbReference type="EMBL" id="CDW54964.1"/>
    </source>
</evidence>
<accession>A0A077Z552</accession>
<dbReference type="GO" id="GO:0051880">
    <property type="term" value="F:G-quadruplex DNA binding"/>
    <property type="evidence" value="ECO:0007669"/>
    <property type="project" value="TreeGrafter"/>
</dbReference>
<feature type="signal peptide" evidence="2">
    <location>
        <begin position="1"/>
        <end position="23"/>
    </location>
</feature>
<evidence type="ECO:0000256" key="1">
    <source>
        <dbReference type="SAM" id="Coils"/>
    </source>
</evidence>
<dbReference type="GO" id="GO:0007004">
    <property type="term" value="P:telomere maintenance via telomerase"/>
    <property type="evidence" value="ECO:0007669"/>
    <property type="project" value="TreeGrafter"/>
</dbReference>
<dbReference type="GO" id="GO:0000794">
    <property type="term" value="C:condensed nuclear chromosome"/>
    <property type="evidence" value="ECO:0007669"/>
    <property type="project" value="TreeGrafter"/>
</dbReference>
<dbReference type="InterPro" id="IPR027417">
    <property type="entry name" value="P-loop_NTPase"/>
</dbReference>
<dbReference type="Gene3D" id="3.40.50.300">
    <property type="entry name" value="P-loop containing nucleotide triphosphate hydrolases"/>
    <property type="match status" value="1"/>
</dbReference>
<reference evidence="3" key="1">
    <citation type="submission" date="2014-01" db="EMBL/GenBank/DDBJ databases">
        <authorList>
            <person name="Aslett M."/>
        </authorList>
    </citation>
    <scope>NUCLEOTIDE SEQUENCE</scope>
</reference>
<proteinExistence type="predicted"/>
<evidence type="ECO:0000256" key="2">
    <source>
        <dbReference type="SAM" id="SignalP"/>
    </source>
</evidence>
<name>A0A077Z552_TRITR</name>
<evidence type="ECO:0000313" key="4">
    <source>
        <dbReference type="Proteomes" id="UP000030665"/>
    </source>
</evidence>
<dbReference type="PANTHER" id="PTHR18867:SF12">
    <property type="entry name" value="DNA REPAIR PROTEIN RAD50"/>
    <property type="match status" value="1"/>
</dbReference>
<keyword evidence="4" id="KW-1185">Reference proteome</keyword>
<sequence length="574" mass="66321">MPSGRHWTKSAILLAIFWAFNNALFVKARENFNLLSNDVEVVETLRGDAAMISMLHEGITKLEENVTTARNKLRSFDATLPSSELQRLLEDKRGLLCTIGTNMEHSLSLLNAERDRLQALRDKSHQLTEEKARIFRNQEQVASLSRQHKEILIDIERLCKEEEEANRDLACWQRKNEELLFQLNELEDKWTTSSRLEELLIENHSKGLQELENLQNYVKQQCILERQHRIDAVQEELMKVQGSITDLQKRRSTENSRLYEVRNGLSQADVRKRELADNVKLRKEKQICLEMQEKLSLLQHELADLTFNREEFDIDDLNEQYCLRLKKYNESTARLGVLEARKESIMKDLESEGCKDANKVYQNKLIDIHVANIICEDLLKYAQALENAIIVYHQSKMQQINSIIRDLWETVYKGNDIDYVEIKSEEAKVKSRVIGLSIVVMFCDGVELDMRGRCSAGQKVLASIIIRIALGEVFSSNCGFFTLDEPTTNLDATNSESLACALADLLTVRSVEKHFQLILITHDNNFVENMLQHWPLDVFYNVSKDKNGCTQLTEKQVGYLYSVKSEIDGKKLQF</sequence>
<dbReference type="GO" id="GO:0006302">
    <property type="term" value="P:double-strand break repair"/>
    <property type="evidence" value="ECO:0007669"/>
    <property type="project" value="TreeGrafter"/>
</dbReference>
<dbReference type="Proteomes" id="UP000030665">
    <property type="component" value="Unassembled WGS sequence"/>
</dbReference>
<feature type="chain" id="PRO_5001728506" evidence="2">
    <location>
        <begin position="24"/>
        <end position="574"/>
    </location>
</feature>
<dbReference type="GO" id="GO:0000722">
    <property type="term" value="P:telomere maintenance via recombination"/>
    <property type="evidence" value="ECO:0007669"/>
    <property type="project" value="TreeGrafter"/>
</dbReference>
<keyword evidence="2" id="KW-0732">Signal</keyword>
<dbReference type="EMBL" id="HG805926">
    <property type="protein sequence ID" value="CDW54964.1"/>
    <property type="molecule type" value="Genomic_DNA"/>
</dbReference>
<dbReference type="GO" id="GO:0070192">
    <property type="term" value="P:chromosome organization involved in meiotic cell cycle"/>
    <property type="evidence" value="ECO:0007669"/>
    <property type="project" value="TreeGrafter"/>
</dbReference>
<dbReference type="SUPFAM" id="SSF52540">
    <property type="entry name" value="P-loop containing nucleoside triphosphate hydrolases"/>
    <property type="match status" value="1"/>
</dbReference>
<protein>
    <submittedName>
        <fullName evidence="3">DNA repair protein RAD50</fullName>
    </submittedName>
</protein>
<dbReference type="GO" id="GO:0043047">
    <property type="term" value="F:single-stranded telomeric DNA binding"/>
    <property type="evidence" value="ECO:0007669"/>
    <property type="project" value="TreeGrafter"/>
</dbReference>
<feature type="coiled-coil region" evidence="1">
    <location>
        <begin position="110"/>
        <end position="189"/>
    </location>
</feature>
<dbReference type="STRING" id="36087.A0A077Z552"/>
<reference evidence="3" key="2">
    <citation type="submission" date="2014-03" db="EMBL/GenBank/DDBJ databases">
        <title>The whipworm genome and dual-species transcriptomics of an intimate host-pathogen interaction.</title>
        <authorList>
            <person name="Foth B.J."/>
            <person name="Tsai I.J."/>
            <person name="Reid A.J."/>
            <person name="Bancroft A.J."/>
            <person name="Nichol S."/>
            <person name="Tracey A."/>
            <person name="Holroyd N."/>
            <person name="Cotton J.A."/>
            <person name="Stanley E.J."/>
            <person name="Zarowiecki M."/>
            <person name="Liu J.Z."/>
            <person name="Huckvale T."/>
            <person name="Cooper P.J."/>
            <person name="Grencis R.K."/>
            <person name="Berriman M."/>
        </authorList>
    </citation>
    <scope>NUCLEOTIDE SEQUENCE [LARGE SCALE GENOMIC DNA]</scope>
</reference>